<dbReference type="PROSITE" id="PS51257">
    <property type="entry name" value="PROKAR_LIPOPROTEIN"/>
    <property type="match status" value="1"/>
</dbReference>
<dbReference type="Gene3D" id="3.40.190.10">
    <property type="entry name" value="Periplasmic binding protein-like II"/>
    <property type="match status" value="2"/>
</dbReference>
<dbReference type="AlphaFoldDB" id="A0A917EHE6"/>
<proteinExistence type="predicted"/>
<feature type="chain" id="PRO_5038635355" evidence="2">
    <location>
        <begin position="23"/>
        <end position="262"/>
    </location>
</feature>
<dbReference type="PANTHER" id="PTHR35936">
    <property type="entry name" value="MEMBRANE-BOUND LYTIC MUREIN TRANSGLYCOSYLASE F"/>
    <property type="match status" value="1"/>
</dbReference>
<reference evidence="4" key="1">
    <citation type="journal article" date="2014" name="Int. J. Syst. Evol. Microbiol.">
        <title>Complete genome sequence of Corynebacterium casei LMG S-19264T (=DSM 44701T), isolated from a smear-ripened cheese.</title>
        <authorList>
            <consortium name="US DOE Joint Genome Institute (JGI-PGF)"/>
            <person name="Walter F."/>
            <person name="Albersmeier A."/>
            <person name="Kalinowski J."/>
            <person name="Ruckert C."/>
        </authorList>
    </citation>
    <scope>NUCLEOTIDE SEQUENCE</scope>
    <source>
        <strain evidence="4">CGMCC 1.15533</strain>
    </source>
</reference>
<evidence type="ECO:0000259" key="3">
    <source>
        <dbReference type="SMART" id="SM00062"/>
    </source>
</evidence>
<comment type="caution">
    <text evidence="4">The sequence shown here is derived from an EMBL/GenBank/DDBJ whole genome shotgun (WGS) entry which is preliminary data.</text>
</comment>
<feature type="signal peptide" evidence="2">
    <location>
        <begin position="1"/>
        <end position="22"/>
    </location>
</feature>
<evidence type="ECO:0000256" key="1">
    <source>
        <dbReference type="ARBA" id="ARBA00022729"/>
    </source>
</evidence>
<sequence length="262" mass="29667">MKKYMLGLVAIMAILLSACQPASNEREDRELVVATAGDVKPFSYEDKGELTGYDIEVLKAVDKKLDKVHFSYQRTNWESIFAGLDAGRYQIAANNLSYTKERAKKYLYSLPIAQNPLVLVSRSDQPISSLSEIGGRKTEDDTGTSTAQLIEDWNKGHRENPAVLDYSGEDIGKRLLDLDNKEMDFLIFDKVTVQSLIQERGYSFHLVELEGDSNPNNYLIFAKGEEGFQKEFNQALKELLEDGTLERLSQTYLKGDYLVKEK</sequence>
<protein>
    <submittedName>
        <fullName evidence="4">Amino acid ABC transporter substrate-binding protein</fullName>
    </submittedName>
</protein>
<accession>A0A917EHE6</accession>
<keyword evidence="5" id="KW-1185">Reference proteome</keyword>
<dbReference type="Proteomes" id="UP000660801">
    <property type="component" value="Unassembled WGS sequence"/>
</dbReference>
<dbReference type="InterPro" id="IPR001638">
    <property type="entry name" value="Solute-binding_3/MltF_N"/>
</dbReference>
<organism evidence="4 5">
    <name type="scientific">Streptococcus himalayensis</name>
    <dbReference type="NCBI Taxonomy" id="1888195"/>
    <lineage>
        <taxon>Bacteria</taxon>
        <taxon>Bacillati</taxon>
        <taxon>Bacillota</taxon>
        <taxon>Bacilli</taxon>
        <taxon>Lactobacillales</taxon>
        <taxon>Streptococcaceae</taxon>
        <taxon>Streptococcus</taxon>
    </lineage>
</organism>
<evidence type="ECO:0000313" key="4">
    <source>
        <dbReference type="EMBL" id="GGE36558.1"/>
    </source>
</evidence>
<dbReference type="PANTHER" id="PTHR35936:SF19">
    <property type="entry name" value="AMINO-ACID-BINDING PROTEIN YXEM-RELATED"/>
    <property type="match status" value="1"/>
</dbReference>
<keyword evidence="1 2" id="KW-0732">Signal</keyword>
<gene>
    <name evidence="4" type="ORF">GCM10011510_17390</name>
</gene>
<dbReference type="RefSeq" id="WP_068989056.1">
    <property type="nucleotide sequence ID" value="NZ_BMJN01000040.1"/>
</dbReference>
<evidence type="ECO:0000313" key="5">
    <source>
        <dbReference type="Proteomes" id="UP000660801"/>
    </source>
</evidence>
<dbReference type="OrthoDB" id="8613538at2"/>
<reference evidence="4" key="2">
    <citation type="submission" date="2020-09" db="EMBL/GenBank/DDBJ databases">
        <authorList>
            <person name="Sun Q."/>
            <person name="Zhou Y."/>
        </authorList>
    </citation>
    <scope>NUCLEOTIDE SEQUENCE</scope>
    <source>
        <strain evidence="4">CGMCC 1.15533</strain>
    </source>
</reference>
<dbReference type="Pfam" id="PF00497">
    <property type="entry name" value="SBP_bac_3"/>
    <property type="match status" value="1"/>
</dbReference>
<dbReference type="SMART" id="SM00062">
    <property type="entry name" value="PBPb"/>
    <property type="match status" value="1"/>
</dbReference>
<dbReference type="SUPFAM" id="SSF53850">
    <property type="entry name" value="Periplasmic binding protein-like II"/>
    <property type="match status" value="1"/>
</dbReference>
<evidence type="ECO:0000256" key="2">
    <source>
        <dbReference type="SAM" id="SignalP"/>
    </source>
</evidence>
<dbReference type="CDD" id="cd13710">
    <property type="entry name" value="PBP2_TcyK"/>
    <property type="match status" value="1"/>
</dbReference>
<dbReference type="EMBL" id="BMJN01000040">
    <property type="protein sequence ID" value="GGE36558.1"/>
    <property type="molecule type" value="Genomic_DNA"/>
</dbReference>
<feature type="domain" description="Solute-binding protein family 3/N-terminal" evidence="3">
    <location>
        <begin position="30"/>
        <end position="256"/>
    </location>
</feature>
<name>A0A917EHE6_9STRE</name>